<comment type="caution">
    <text evidence="7">The sequence shown here is derived from an EMBL/GenBank/DDBJ whole genome shotgun (WGS) entry which is preliminary data.</text>
</comment>
<dbReference type="InterPro" id="IPR001248">
    <property type="entry name" value="Pur-cyt_permease"/>
</dbReference>
<evidence type="ECO:0000256" key="1">
    <source>
        <dbReference type="ARBA" id="ARBA00004141"/>
    </source>
</evidence>
<accession>A0A2N5GGQ7</accession>
<feature type="transmembrane region" description="Helical" evidence="6">
    <location>
        <begin position="337"/>
        <end position="359"/>
    </location>
</feature>
<evidence type="ECO:0000256" key="6">
    <source>
        <dbReference type="SAM" id="Phobius"/>
    </source>
</evidence>
<dbReference type="OrthoDB" id="9787279at2"/>
<dbReference type="PANTHER" id="PTHR30569:SF0">
    <property type="entry name" value="CYTOSINE PERMEASE"/>
    <property type="match status" value="1"/>
</dbReference>
<evidence type="ECO:0000313" key="10">
    <source>
        <dbReference type="Proteomes" id="UP000235114"/>
    </source>
</evidence>
<feature type="transmembrane region" description="Helical" evidence="6">
    <location>
        <begin position="163"/>
        <end position="180"/>
    </location>
</feature>
<keyword evidence="3 6" id="KW-0812">Transmembrane</keyword>
<evidence type="ECO:0000313" key="7">
    <source>
        <dbReference type="EMBL" id="PLR79939.1"/>
    </source>
</evidence>
<evidence type="ECO:0000256" key="4">
    <source>
        <dbReference type="ARBA" id="ARBA00022989"/>
    </source>
</evidence>
<dbReference type="GO" id="GO:0005886">
    <property type="term" value="C:plasma membrane"/>
    <property type="evidence" value="ECO:0007669"/>
    <property type="project" value="TreeGrafter"/>
</dbReference>
<evidence type="ECO:0000313" key="9">
    <source>
        <dbReference type="Proteomes" id="UP000234951"/>
    </source>
</evidence>
<organism evidence="7 9">
    <name type="scientific">Bacillus canaveralius</name>
    <dbReference type="NCBI Taxonomy" id="1403243"/>
    <lineage>
        <taxon>Bacteria</taxon>
        <taxon>Bacillati</taxon>
        <taxon>Bacillota</taxon>
        <taxon>Bacilli</taxon>
        <taxon>Bacillales</taxon>
        <taxon>Bacillaceae</taxon>
        <taxon>Bacillus</taxon>
    </lineage>
</organism>
<gene>
    <name evidence="7" type="ORF">CU635_20505</name>
    <name evidence="8" type="ORF">CVD25_22675</name>
</gene>
<feature type="transmembrane region" description="Helical" evidence="6">
    <location>
        <begin position="136"/>
        <end position="156"/>
    </location>
</feature>
<evidence type="ECO:0000313" key="8">
    <source>
        <dbReference type="EMBL" id="PLR88448.1"/>
    </source>
</evidence>
<feature type="transmembrane region" description="Helical" evidence="6">
    <location>
        <begin position="313"/>
        <end position="331"/>
    </location>
</feature>
<dbReference type="EMBL" id="PGVA01000069">
    <property type="protein sequence ID" value="PLR79939.1"/>
    <property type="molecule type" value="Genomic_DNA"/>
</dbReference>
<evidence type="ECO:0000256" key="3">
    <source>
        <dbReference type="ARBA" id="ARBA00022692"/>
    </source>
</evidence>
<dbReference type="CDD" id="cd11484">
    <property type="entry name" value="SLC-NCS1sbd_CobB-like"/>
    <property type="match status" value="1"/>
</dbReference>
<proteinExistence type="inferred from homology"/>
<comment type="similarity">
    <text evidence="2">Belongs to the purine-cytosine permease (2.A.39) family.</text>
</comment>
<feature type="transmembrane region" description="Helical" evidence="6">
    <location>
        <begin position="200"/>
        <end position="219"/>
    </location>
</feature>
<feature type="transmembrane region" description="Helical" evidence="6">
    <location>
        <begin position="406"/>
        <end position="424"/>
    </location>
</feature>
<dbReference type="Gene3D" id="1.10.4160.10">
    <property type="entry name" value="Hydantoin permease"/>
    <property type="match status" value="1"/>
</dbReference>
<dbReference type="AlphaFoldDB" id="A0A2N5GGQ7"/>
<feature type="transmembrane region" description="Helical" evidence="6">
    <location>
        <begin position="231"/>
        <end position="256"/>
    </location>
</feature>
<sequence length="439" mass="46713">MEETKKLGDDYSLSRVPKSARLPMWDIMLVRVGALATLSQFMLGAALGYGMTFWQAFWAMFFGSVILQVISFLIGYAGAKEGLSTSLLSRWTGFGRYGSSIIGTVIAICTIGWFGVQNSVFANGLVEATDGRLTLPVAAAITGMGVTVLVIFGFKLLSMTAKVAVPAFLLVVGFGIYQVLSDHSISSLMSTQPPGETMSLGVGATMVAGGFMIGAVITPDFSRFARNGKDVFWMTTIGTIVGEMGVGMVAVLMAHAAKTSDVVSIMLQTSGWLGAAVVVFSTVKINNLNLYSSSLGFTNIIDSVFKVKLNRGIVTLVIGVIGTVLSILGILDRFVDFLVLLGIMIPPIAGIMVVDYFILKTYRTALDESRKNGTLPGEPERLNPVTLVAWMAGFAGGYFITFGIPSINSLLISGVIYYAGVLAVKAIRSKNEVKSTVVS</sequence>
<feature type="transmembrane region" description="Helical" evidence="6">
    <location>
        <begin position="56"/>
        <end position="76"/>
    </location>
</feature>
<reference evidence="8 10" key="2">
    <citation type="submission" date="2017-12" db="EMBL/GenBank/DDBJ databases">
        <title>Comparative Functional Genomics of Dry Heat Resistant strains isolated from the Viking Spacecraft.</title>
        <authorList>
            <person name="Seuylemezian A."/>
            <person name="Cooper K."/>
            <person name="Vaishampayan P."/>
        </authorList>
    </citation>
    <scope>NUCLEOTIDE SEQUENCE [LARGE SCALE GENOMIC DNA]</scope>
    <source>
        <strain evidence="8 10">ATCC 29669</strain>
    </source>
</reference>
<dbReference type="Proteomes" id="UP000234951">
    <property type="component" value="Unassembled WGS sequence"/>
</dbReference>
<evidence type="ECO:0000256" key="2">
    <source>
        <dbReference type="ARBA" id="ARBA00008974"/>
    </source>
</evidence>
<evidence type="ECO:0000256" key="5">
    <source>
        <dbReference type="ARBA" id="ARBA00023136"/>
    </source>
</evidence>
<dbReference type="PANTHER" id="PTHR30569">
    <property type="entry name" value="CYTOSINE TRANSPORTER CODB"/>
    <property type="match status" value="1"/>
</dbReference>
<dbReference type="Proteomes" id="UP000235114">
    <property type="component" value="Unassembled WGS sequence"/>
</dbReference>
<dbReference type="Pfam" id="PF02133">
    <property type="entry name" value="Transp_cyt_pur"/>
    <property type="match status" value="1"/>
</dbReference>
<protein>
    <submittedName>
        <fullName evidence="7">Cytosine permease</fullName>
    </submittedName>
</protein>
<name>A0A2N5GGQ7_9BACI</name>
<comment type="subcellular location">
    <subcellularLocation>
        <location evidence="1">Membrane</location>
        <topology evidence="1">Multi-pass membrane protein</topology>
    </subcellularLocation>
</comment>
<feature type="transmembrane region" description="Helical" evidence="6">
    <location>
        <begin position="97"/>
        <end position="116"/>
    </location>
</feature>
<reference evidence="7 9" key="1">
    <citation type="submission" date="2017-11" db="EMBL/GenBank/DDBJ databases">
        <title>Comparitive Functional Genomics of Dry Heat Resistant strains isolated from the Viking Spacecraft.</title>
        <authorList>
            <person name="Seuylemezian A."/>
            <person name="Cooper K."/>
            <person name="Vaishampayan P."/>
        </authorList>
    </citation>
    <scope>NUCLEOTIDE SEQUENCE [LARGE SCALE GENOMIC DNA]</scope>
    <source>
        <strain evidence="7 9">M4.6</strain>
    </source>
</reference>
<dbReference type="RefSeq" id="WP_101579229.1">
    <property type="nucleotide sequence ID" value="NZ_PGVA01000069.1"/>
</dbReference>
<keyword evidence="4 6" id="KW-1133">Transmembrane helix</keyword>
<dbReference type="InterPro" id="IPR030191">
    <property type="entry name" value="CodB"/>
</dbReference>
<dbReference type="EMBL" id="PGVD01000102">
    <property type="protein sequence ID" value="PLR88448.1"/>
    <property type="molecule type" value="Genomic_DNA"/>
</dbReference>
<dbReference type="GO" id="GO:0015209">
    <property type="term" value="F:cytosine transmembrane transporter activity"/>
    <property type="evidence" value="ECO:0007669"/>
    <property type="project" value="InterPro"/>
</dbReference>
<feature type="transmembrane region" description="Helical" evidence="6">
    <location>
        <begin position="28"/>
        <end position="50"/>
    </location>
</feature>
<keyword evidence="5 6" id="KW-0472">Membrane</keyword>
<keyword evidence="10" id="KW-1185">Reference proteome</keyword>